<evidence type="ECO:0008006" key="2">
    <source>
        <dbReference type="Google" id="ProtNLM"/>
    </source>
</evidence>
<dbReference type="AlphaFoldDB" id="A0A0A8J403"/>
<dbReference type="InterPro" id="IPR016873">
    <property type="entry name" value="Caps_polysacc_synth_BcbE_prd"/>
</dbReference>
<dbReference type="InterPro" id="IPR029044">
    <property type="entry name" value="Nucleotide-diphossugar_trans"/>
</dbReference>
<dbReference type="CDD" id="cd04183">
    <property type="entry name" value="GT2_BcE_like"/>
    <property type="match status" value="1"/>
</dbReference>
<dbReference type="EMBL" id="AB811605">
    <property type="protein sequence ID" value="BAQ00718.1"/>
    <property type="molecule type" value="Genomic_DNA"/>
</dbReference>
<protein>
    <recommendedName>
        <fullName evidence="2">Capsular biosynthesis protein</fullName>
    </recommendedName>
</protein>
<dbReference type="Gene3D" id="3.90.550.10">
    <property type="entry name" value="Spore Coat Polysaccharide Biosynthesis Protein SpsA, Chain A"/>
    <property type="match status" value="1"/>
</dbReference>
<accession>A0A0A8J403</accession>
<evidence type="ECO:0000313" key="1">
    <source>
        <dbReference type="EMBL" id="BAQ00718.1"/>
    </source>
</evidence>
<proteinExistence type="predicted"/>
<name>A0A0A8J403_ECOLX</name>
<dbReference type="RefSeq" id="WP_061350751.1">
    <property type="nucleotide sequence ID" value="NZ_CP171864.1"/>
</dbReference>
<dbReference type="PIRSF" id="PIRSF028162">
    <property type="entry name" value="BcbE_prd"/>
    <property type="match status" value="1"/>
</dbReference>
<dbReference type="SUPFAM" id="SSF53448">
    <property type="entry name" value="Nucleotide-diphospho-sugar transferases"/>
    <property type="match status" value="1"/>
</dbReference>
<reference evidence="1" key="1">
    <citation type="journal article" date="2014" name="DNA Res.">
        <title>A complete view of the genetic diversity of the Escherichia coli O-antigen biosynthesis gene cluster.</title>
        <authorList>
            <person name="Iguchi A."/>
            <person name="Iyoda S."/>
            <person name="Kikuchi T."/>
            <person name="Ogura Y."/>
            <person name="Katsura K."/>
            <person name="Ohnishi M."/>
            <person name="Hayashi T."/>
            <person name="Thomson N.R."/>
        </authorList>
    </citation>
    <scope>NUCLEOTIDE SEQUENCE</scope>
    <source>
        <strain evidence="1">P7a</strain>
    </source>
</reference>
<sequence length="251" mass="29077">MIVIPMAGMSSRFRNAGYKKPKYMLKAHGITLFSHSVSSFKSYFNNEVFIFIVKDIDGSEFVKTEVKKLGILHYHIILLEQTTRGQAESVYNGLKQLQEKIMISPTESLTIFNIDTIRCNFMYPKLHERGDGYLEVFSGEGDNWSFVKPVNNESTLVIETAEKKPISKLCCTGLYYFSRLQYFFEAYDLYILTPKDSWDKGELYVAPLYNILIAQKKEIHYHKINVSDVFFAGVPKEYEDFCKIDYESFVG</sequence>
<organism evidence="1">
    <name type="scientific">Escherichia coli</name>
    <dbReference type="NCBI Taxonomy" id="562"/>
    <lineage>
        <taxon>Bacteria</taxon>
        <taxon>Pseudomonadati</taxon>
        <taxon>Pseudomonadota</taxon>
        <taxon>Gammaproteobacteria</taxon>
        <taxon>Enterobacterales</taxon>
        <taxon>Enterobacteriaceae</taxon>
        <taxon>Escherichia</taxon>
    </lineage>
</organism>